<dbReference type="RefSeq" id="WP_048643635.1">
    <property type="nucleotide sequence ID" value="NZ_CP012040.1"/>
</dbReference>
<keyword evidence="4" id="KW-1185">Reference proteome</keyword>
<organism evidence="3 4">
    <name type="scientific">Cyclobacterium amurskyense</name>
    <dbReference type="NCBI Taxonomy" id="320787"/>
    <lineage>
        <taxon>Bacteria</taxon>
        <taxon>Pseudomonadati</taxon>
        <taxon>Bacteroidota</taxon>
        <taxon>Cytophagia</taxon>
        <taxon>Cytophagales</taxon>
        <taxon>Cyclobacteriaceae</taxon>
        <taxon>Cyclobacterium</taxon>
    </lineage>
</organism>
<evidence type="ECO:0000256" key="1">
    <source>
        <dbReference type="SAM" id="MobiDB-lite"/>
    </source>
</evidence>
<protein>
    <submittedName>
        <fullName evidence="3">Putative secreted protein</fullName>
    </submittedName>
</protein>
<reference evidence="3 4" key="1">
    <citation type="submission" date="2015-07" db="EMBL/GenBank/DDBJ databases">
        <authorList>
            <person name="Kim K.M."/>
        </authorList>
    </citation>
    <scope>NUCLEOTIDE SEQUENCE [LARGE SCALE GENOMIC DNA]</scope>
    <source>
        <strain evidence="3 4">KCTC 12363</strain>
    </source>
</reference>
<dbReference type="STRING" id="320787.CA2015_4189"/>
<dbReference type="Proteomes" id="UP000036520">
    <property type="component" value="Chromosome"/>
</dbReference>
<proteinExistence type="predicted"/>
<dbReference type="SUPFAM" id="SSF74853">
    <property type="entry name" value="Lamin A/C globular tail domain"/>
    <property type="match status" value="2"/>
</dbReference>
<dbReference type="KEGG" id="camu:CA2015_4189"/>
<sequence>MALIRKFAPFRKRNFNPFSCLLFGLLFTAACEEEEEIVPQTEGIFINEIFASGEDWIELYNALASSQDIGGYVISDESNAYSLPAGTTIPGSGFLVLLCNDLGSGLNTNFKLSGDGEVISLESAAGTLIDNIAYPNLDNGQSYARFPDGSDFWEITGTTSQEESNGDDSAPAINSLSRTPSVPTLNEEVIVTAELISTAGVASVSLFYQFNDGAFTEVVMSSQSGTAYTGTIPRMGTEGTVAYYVEAVGSNGLSTFKPATAPENLEYYLLNTDPLPQLVINEFMASNDTCCPDTDSGEEEFDDWIEIHNTGTTAVNIAGMYLSDNKEDPFADKISSDDADATTIPAGGYLVLWADGSTNEGVLHLNFSLSADGEDIGLFYIDGRTIDTYTFEAQEKDISWGRTIDGGTTWAAMENPTPGQTNN</sequence>
<evidence type="ECO:0000313" key="3">
    <source>
        <dbReference type="EMBL" id="AKP53539.1"/>
    </source>
</evidence>
<feature type="domain" description="LTD" evidence="2">
    <location>
        <begin position="266"/>
        <end position="393"/>
    </location>
</feature>
<dbReference type="PROSITE" id="PS51841">
    <property type="entry name" value="LTD"/>
    <property type="match status" value="2"/>
</dbReference>
<dbReference type="Gene3D" id="2.60.40.1260">
    <property type="entry name" value="Lamin Tail domain"/>
    <property type="match status" value="2"/>
</dbReference>
<evidence type="ECO:0000313" key="4">
    <source>
        <dbReference type="Proteomes" id="UP000036520"/>
    </source>
</evidence>
<dbReference type="AlphaFoldDB" id="A0A0H4PH94"/>
<feature type="region of interest" description="Disordered" evidence="1">
    <location>
        <begin position="158"/>
        <end position="178"/>
    </location>
</feature>
<dbReference type="Pfam" id="PF00932">
    <property type="entry name" value="LTD"/>
    <property type="match status" value="2"/>
</dbReference>
<accession>A0A0H4PH94</accession>
<dbReference type="InterPro" id="IPR036415">
    <property type="entry name" value="Lamin_tail_dom_sf"/>
</dbReference>
<dbReference type="InterPro" id="IPR001322">
    <property type="entry name" value="Lamin_tail_dom"/>
</dbReference>
<dbReference type="PROSITE" id="PS51257">
    <property type="entry name" value="PROKAR_LIPOPROTEIN"/>
    <property type="match status" value="1"/>
</dbReference>
<dbReference type="OrthoDB" id="9806464at2"/>
<feature type="domain" description="LTD" evidence="2">
    <location>
        <begin position="38"/>
        <end position="136"/>
    </location>
</feature>
<name>A0A0H4PH94_9BACT</name>
<dbReference type="EMBL" id="CP012040">
    <property type="protein sequence ID" value="AKP53539.1"/>
    <property type="molecule type" value="Genomic_DNA"/>
</dbReference>
<evidence type="ECO:0000259" key="2">
    <source>
        <dbReference type="PROSITE" id="PS51841"/>
    </source>
</evidence>
<gene>
    <name evidence="3" type="ORF">CA2015_4189</name>
</gene>